<dbReference type="EMBL" id="HBHL01005829">
    <property type="protein sequence ID" value="CAD9714889.1"/>
    <property type="molecule type" value="Transcribed_RNA"/>
</dbReference>
<accession>A0A7S2T0D7</accession>
<proteinExistence type="predicted"/>
<reference evidence="2" key="1">
    <citation type="submission" date="2021-01" db="EMBL/GenBank/DDBJ databases">
        <authorList>
            <person name="Corre E."/>
            <person name="Pelletier E."/>
            <person name="Niang G."/>
            <person name="Scheremetjew M."/>
            <person name="Finn R."/>
            <person name="Kale V."/>
            <person name="Holt S."/>
            <person name="Cochrane G."/>
            <person name="Meng A."/>
            <person name="Brown T."/>
            <person name="Cohen L."/>
        </authorList>
    </citation>
    <scope>NUCLEOTIDE SEQUENCE</scope>
    <source>
        <strain evidence="2">CCMP1205</strain>
    </source>
</reference>
<feature type="region of interest" description="Disordered" evidence="1">
    <location>
        <begin position="168"/>
        <end position="200"/>
    </location>
</feature>
<gene>
    <name evidence="2" type="ORF">CPRI1469_LOCUS3743</name>
    <name evidence="3" type="ORF">CPRI1469_LOCUS3744</name>
</gene>
<organism evidence="2">
    <name type="scientific">Chloropicon primus</name>
    <dbReference type="NCBI Taxonomy" id="1764295"/>
    <lineage>
        <taxon>Eukaryota</taxon>
        <taxon>Viridiplantae</taxon>
        <taxon>Chlorophyta</taxon>
        <taxon>Chloropicophyceae</taxon>
        <taxon>Chloropicales</taxon>
        <taxon>Chloropicaceae</taxon>
        <taxon>Chloropicon</taxon>
    </lineage>
</organism>
<evidence type="ECO:0000256" key="1">
    <source>
        <dbReference type="SAM" id="MobiDB-lite"/>
    </source>
</evidence>
<evidence type="ECO:0000313" key="2">
    <source>
        <dbReference type="EMBL" id="CAD9714889.1"/>
    </source>
</evidence>
<dbReference type="EMBL" id="HBHL01005830">
    <property type="protein sequence ID" value="CAD9714890.1"/>
    <property type="molecule type" value="Transcribed_RNA"/>
</dbReference>
<protein>
    <submittedName>
        <fullName evidence="2">Uncharacterized protein</fullName>
    </submittedName>
</protein>
<dbReference type="AlphaFoldDB" id="A0A7S2T0D7"/>
<evidence type="ECO:0000313" key="3">
    <source>
        <dbReference type="EMBL" id="CAD9714890.1"/>
    </source>
</evidence>
<name>A0A7S2T0D7_9CHLO</name>
<sequence>MSKRGAEEAVADAFLDVGSMDDTGVDVGVGAHGMGVHPSTPHDGSDHKKQRTWERHRWSYQHDEALFDMVIKHEAWSKKFGGIMKSWKSVADELMESSEFFRPWGNLKTDMLRRRFEKIYYQHLTDLKKKGVALDALDGADMSDLEKKCLQIKGMQESVGTDVDMHMKNRSQPHTSPGGLSHYGTPNSGMKQKSAKQREEELDQIKDTVTKFLDKSLGATGQMGNEYLTGSVEMIANLADSIESLQEKDVGMDDTVKRLVTEQLSVTKHLIKQNDLLLGLLAKVISKSLL</sequence>